<organism evidence="2 3">
    <name type="scientific">Stegodyphus mimosarum</name>
    <name type="common">African social velvet spider</name>
    <dbReference type="NCBI Taxonomy" id="407821"/>
    <lineage>
        <taxon>Eukaryota</taxon>
        <taxon>Metazoa</taxon>
        <taxon>Ecdysozoa</taxon>
        <taxon>Arthropoda</taxon>
        <taxon>Chelicerata</taxon>
        <taxon>Arachnida</taxon>
        <taxon>Araneae</taxon>
        <taxon>Araneomorphae</taxon>
        <taxon>Entelegynae</taxon>
        <taxon>Eresoidea</taxon>
        <taxon>Eresidae</taxon>
        <taxon>Stegodyphus</taxon>
    </lineage>
</organism>
<evidence type="ECO:0000313" key="3">
    <source>
        <dbReference type="Proteomes" id="UP000054359"/>
    </source>
</evidence>
<feature type="domain" description="PiggyBac transposable element-derived protein" evidence="1">
    <location>
        <begin position="1"/>
        <end position="134"/>
    </location>
</feature>
<dbReference type="AlphaFoldDB" id="A0A087TVK9"/>
<dbReference type="InterPro" id="IPR029526">
    <property type="entry name" value="PGBD"/>
</dbReference>
<dbReference type="EMBL" id="KK116944">
    <property type="protein sequence ID" value="KFM69148.1"/>
    <property type="molecule type" value="Genomic_DNA"/>
</dbReference>
<evidence type="ECO:0000313" key="2">
    <source>
        <dbReference type="EMBL" id="KFM69148.1"/>
    </source>
</evidence>
<name>A0A087TVK9_STEMI</name>
<keyword evidence="3" id="KW-1185">Reference proteome</keyword>
<dbReference type="Pfam" id="PF13843">
    <property type="entry name" value="DDE_Tnp_1_7"/>
    <property type="match status" value="1"/>
</dbReference>
<reference evidence="2 3" key="1">
    <citation type="submission" date="2013-11" db="EMBL/GenBank/DDBJ databases">
        <title>Genome sequencing of Stegodyphus mimosarum.</title>
        <authorList>
            <person name="Bechsgaard J."/>
        </authorList>
    </citation>
    <scope>NUCLEOTIDE SEQUENCE [LARGE SCALE GENOMIC DNA]</scope>
</reference>
<dbReference type="PANTHER" id="PTHR46599">
    <property type="entry name" value="PIGGYBAC TRANSPOSABLE ELEMENT-DERIVED PROTEIN 4"/>
    <property type="match status" value="1"/>
</dbReference>
<dbReference type="Proteomes" id="UP000054359">
    <property type="component" value="Unassembled WGS sequence"/>
</dbReference>
<dbReference type="OMA" id="KETHYWC"/>
<dbReference type="STRING" id="407821.A0A087TVK9"/>
<feature type="non-terminal residue" evidence="2">
    <location>
        <position position="225"/>
    </location>
</feature>
<accession>A0A087TVK9</accession>
<proteinExistence type="predicted"/>
<protein>
    <submittedName>
        <fullName evidence="2">PiggyBac transposable element-derived protein 4</fullName>
    </submittedName>
</protein>
<dbReference type="PANTHER" id="PTHR46599:SF3">
    <property type="entry name" value="PIGGYBAC TRANSPOSABLE ELEMENT-DERIVED PROTEIN 4"/>
    <property type="match status" value="1"/>
</dbReference>
<sequence length="225" mass="25915">MDNFFSSPDLFYELLHKYKIKRSGTIRSNRKNYLKLNAGIQMQKEQIKIKFSSGMTAASWKDNREVFMLSNMHSSIAAYDEMGKLEIVSTYNKNIGFVDLSDQMANSYTFGRKTLKRTKKIFFHLPDLAVLNSFILCKMKISDLSFADFRKNLIKQLLNDSEASASSARASDTISLIGHWPIQNKNPRRCVACQRSGIRKRSKYSCEKCDIGLCITCFKNFYESK</sequence>
<evidence type="ECO:0000259" key="1">
    <source>
        <dbReference type="Pfam" id="PF13843"/>
    </source>
</evidence>
<dbReference type="OrthoDB" id="6427290at2759"/>
<gene>
    <name evidence="2" type="ORF">X975_19878</name>
</gene>